<name>A0A8X8YSZ4_SALSN</name>
<feature type="domain" description="Protein kinase" evidence="11">
    <location>
        <begin position="459"/>
        <end position="631"/>
    </location>
</feature>
<evidence type="ECO:0000256" key="9">
    <source>
        <dbReference type="ARBA" id="ARBA00023180"/>
    </source>
</evidence>
<keyword evidence="2" id="KW-0808">Transferase</keyword>
<keyword evidence="5 10" id="KW-0547">Nucleotide-binding</keyword>
<dbReference type="Pfam" id="PF01453">
    <property type="entry name" value="B_lectin"/>
    <property type="match status" value="1"/>
</dbReference>
<reference evidence="13" key="1">
    <citation type="submission" date="2018-01" db="EMBL/GenBank/DDBJ databases">
        <authorList>
            <person name="Mao J.F."/>
        </authorList>
    </citation>
    <scope>NUCLEOTIDE SEQUENCE</scope>
    <source>
        <strain evidence="13">Huo1</strain>
        <tissue evidence="13">Leaf</tissue>
    </source>
</reference>
<protein>
    <recommendedName>
        <fullName evidence="15">Receptor-like serine/threonine-protein kinase</fullName>
    </recommendedName>
</protein>
<dbReference type="FunFam" id="3.30.200.20:FF:000178">
    <property type="entry name" value="serine/threonine-protein kinase PBS1-like"/>
    <property type="match status" value="1"/>
</dbReference>
<dbReference type="InterPro" id="IPR001245">
    <property type="entry name" value="Ser-Thr/Tyr_kinase_cat_dom"/>
</dbReference>
<dbReference type="GO" id="GO:0004672">
    <property type="term" value="F:protein kinase activity"/>
    <property type="evidence" value="ECO:0007669"/>
    <property type="project" value="InterPro"/>
</dbReference>
<keyword evidence="8" id="KW-0472">Membrane</keyword>
<evidence type="ECO:0000256" key="7">
    <source>
        <dbReference type="ARBA" id="ARBA00022989"/>
    </source>
</evidence>
<comment type="subcellular location">
    <subcellularLocation>
        <location evidence="1">Membrane</location>
        <topology evidence="1">Single-pass membrane protein</topology>
    </subcellularLocation>
</comment>
<accession>A0A8X8YSZ4</accession>
<evidence type="ECO:0000256" key="6">
    <source>
        <dbReference type="ARBA" id="ARBA00022840"/>
    </source>
</evidence>
<dbReference type="InterPro" id="IPR001480">
    <property type="entry name" value="Bulb-type_lectin_dom"/>
</dbReference>
<dbReference type="EMBL" id="PNBA02000001">
    <property type="protein sequence ID" value="KAG6435997.1"/>
    <property type="molecule type" value="Genomic_DNA"/>
</dbReference>
<evidence type="ECO:0000313" key="13">
    <source>
        <dbReference type="EMBL" id="KAG6435997.1"/>
    </source>
</evidence>
<dbReference type="Proteomes" id="UP000298416">
    <property type="component" value="Unassembled WGS sequence"/>
</dbReference>
<dbReference type="PANTHER" id="PTHR47974:SF9">
    <property type="entry name" value="RECEPTOR-LIKE SERINE_THREONINE-PROTEIN KINASE"/>
    <property type="match status" value="1"/>
</dbReference>
<dbReference type="GO" id="GO:0016020">
    <property type="term" value="C:membrane"/>
    <property type="evidence" value="ECO:0007669"/>
    <property type="project" value="UniProtKB-SubCell"/>
</dbReference>
<dbReference type="Gene3D" id="3.30.200.20">
    <property type="entry name" value="Phosphorylase Kinase, domain 1"/>
    <property type="match status" value="1"/>
</dbReference>
<dbReference type="FunFam" id="2.90.10.10:FF:000025">
    <property type="entry name" value="G-type lectin S-receptor-like serine/threonine-protein kinase"/>
    <property type="match status" value="1"/>
</dbReference>
<gene>
    <name evidence="13" type="ORF">SASPL_100878</name>
</gene>
<evidence type="ECO:0000256" key="2">
    <source>
        <dbReference type="ARBA" id="ARBA00022679"/>
    </source>
</evidence>
<dbReference type="InterPro" id="IPR000719">
    <property type="entry name" value="Prot_kinase_dom"/>
</dbReference>
<evidence type="ECO:0000259" key="12">
    <source>
        <dbReference type="PROSITE" id="PS50927"/>
    </source>
</evidence>
<evidence type="ECO:0000313" key="14">
    <source>
        <dbReference type="Proteomes" id="UP000298416"/>
    </source>
</evidence>
<evidence type="ECO:0000256" key="8">
    <source>
        <dbReference type="ARBA" id="ARBA00023136"/>
    </source>
</evidence>
<dbReference type="InterPro" id="IPR011009">
    <property type="entry name" value="Kinase-like_dom_sf"/>
</dbReference>
<organism evidence="13">
    <name type="scientific">Salvia splendens</name>
    <name type="common">Scarlet sage</name>
    <dbReference type="NCBI Taxonomy" id="180675"/>
    <lineage>
        <taxon>Eukaryota</taxon>
        <taxon>Viridiplantae</taxon>
        <taxon>Streptophyta</taxon>
        <taxon>Embryophyta</taxon>
        <taxon>Tracheophyta</taxon>
        <taxon>Spermatophyta</taxon>
        <taxon>Magnoliopsida</taxon>
        <taxon>eudicotyledons</taxon>
        <taxon>Gunneridae</taxon>
        <taxon>Pentapetalae</taxon>
        <taxon>asterids</taxon>
        <taxon>lamiids</taxon>
        <taxon>Lamiales</taxon>
        <taxon>Lamiaceae</taxon>
        <taxon>Nepetoideae</taxon>
        <taxon>Mentheae</taxon>
        <taxon>Salviinae</taxon>
        <taxon>Salvia</taxon>
        <taxon>Salvia subgen. Calosphace</taxon>
        <taxon>core Calosphace</taxon>
    </lineage>
</organism>
<dbReference type="Pfam" id="PF07714">
    <property type="entry name" value="PK_Tyr_Ser-Thr"/>
    <property type="match status" value="1"/>
</dbReference>
<dbReference type="PROSITE" id="PS50011">
    <property type="entry name" value="PROTEIN_KINASE_DOM"/>
    <property type="match status" value="1"/>
</dbReference>
<dbReference type="PROSITE" id="PS50927">
    <property type="entry name" value="BULB_LECTIN"/>
    <property type="match status" value="1"/>
</dbReference>
<dbReference type="GO" id="GO:0005524">
    <property type="term" value="F:ATP binding"/>
    <property type="evidence" value="ECO:0007669"/>
    <property type="project" value="UniProtKB-UniRule"/>
</dbReference>
<evidence type="ECO:0000259" key="11">
    <source>
        <dbReference type="PROSITE" id="PS50011"/>
    </source>
</evidence>
<dbReference type="AlphaFoldDB" id="A0A8X8YSZ4"/>
<evidence type="ECO:0008006" key="15">
    <source>
        <dbReference type="Google" id="ProtNLM"/>
    </source>
</evidence>
<dbReference type="SUPFAM" id="SSF56112">
    <property type="entry name" value="Protein kinase-like (PK-like)"/>
    <property type="match status" value="1"/>
</dbReference>
<evidence type="ECO:0000256" key="5">
    <source>
        <dbReference type="ARBA" id="ARBA00022741"/>
    </source>
</evidence>
<dbReference type="PROSITE" id="PS00107">
    <property type="entry name" value="PROTEIN_KINASE_ATP"/>
    <property type="match status" value="1"/>
</dbReference>
<feature type="domain" description="Bulb-type lectin" evidence="12">
    <location>
        <begin position="28"/>
        <end position="147"/>
    </location>
</feature>
<evidence type="ECO:0000256" key="4">
    <source>
        <dbReference type="ARBA" id="ARBA00022729"/>
    </source>
</evidence>
<dbReference type="SMART" id="SM00108">
    <property type="entry name" value="B_lectin"/>
    <property type="match status" value="1"/>
</dbReference>
<dbReference type="PANTHER" id="PTHR47974">
    <property type="entry name" value="OS07G0415500 PROTEIN"/>
    <property type="match status" value="1"/>
</dbReference>
<reference evidence="13" key="2">
    <citation type="submission" date="2020-08" db="EMBL/GenBank/DDBJ databases">
        <title>Plant Genome Project.</title>
        <authorList>
            <person name="Zhang R.-G."/>
        </authorList>
    </citation>
    <scope>NUCLEOTIDE SEQUENCE</scope>
    <source>
        <strain evidence="13">Huo1</strain>
        <tissue evidence="13">Leaf</tissue>
    </source>
</reference>
<dbReference type="Gene3D" id="2.90.10.10">
    <property type="entry name" value="Bulb-type lectin domain"/>
    <property type="match status" value="1"/>
</dbReference>
<keyword evidence="3" id="KW-0812">Transmembrane</keyword>
<dbReference type="InterPro" id="IPR017441">
    <property type="entry name" value="Protein_kinase_ATP_BS"/>
</dbReference>
<keyword evidence="14" id="KW-1185">Reference proteome</keyword>
<proteinExistence type="predicted"/>
<evidence type="ECO:0000256" key="3">
    <source>
        <dbReference type="ARBA" id="ARBA00022692"/>
    </source>
</evidence>
<keyword evidence="7" id="KW-1133">Transmembrane helix</keyword>
<keyword evidence="4" id="KW-0732">Signal</keyword>
<evidence type="ECO:0000256" key="10">
    <source>
        <dbReference type="PROSITE-ProRule" id="PRU10141"/>
    </source>
</evidence>
<dbReference type="InterPro" id="IPR036426">
    <property type="entry name" value="Bulb-type_lectin_dom_sf"/>
</dbReference>
<keyword evidence="9" id="KW-0325">Glycoprotein</keyword>
<keyword evidence="6 10" id="KW-0067">ATP-binding</keyword>
<feature type="binding site" evidence="10">
    <location>
        <position position="487"/>
    </location>
    <ligand>
        <name>ATP</name>
        <dbReference type="ChEBI" id="CHEBI:30616"/>
    </ligand>
</feature>
<comment type="caution">
    <text evidence="13">The sequence shown here is derived from an EMBL/GenBank/DDBJ whole genome shotgun (WGS) entry which is preliminary data.</text>
</comment>
<evidence type="ECO:0000256" key="1">
    <source>
        <dbReference type="ARBA" id="ARBA00004167"/>
    </source>
</evidence>
<sequence length="631" mass="68735">MAINPNGCSPMALARVPAQEGCVENLNRASVMFNANLKNLQSWASPNRSFTLSFIQESKNVYFVAITYNSVPIWKAGGGPGGAVNSSAELRFLQDCNLQLVVVVGPTTSLVWQSNTSRQGINSASLDNSGNFMLKNGNVSVWTTFDNPTDTIVPEQNFTSGNVLRCEFYSFRLLSSGKMSLRWNNSVEYYTYRGINVTRDLNVSSPSLAMQPKGILSLLDPLLSSNVFMARGSDYGDSGDGIPKFVKLDCDGNMRMYSSALSDGVGNRVVRWTAVSDQCEVFGFCGSYGVCRYDEADQVPTCGCPSRNFESVDPNDGRKGCRMIGDIKSCQTTMLALNNTLFLTYFPQFDSDYFTANIRACRSNCLVDSTCVASSSMADGTGACYMKRSDFISGHHSPILTSTSYVKVCDPALPNPPFSLRKNKGGSARLKIGVIVLGSDYASGVPVQLSYKKLQQLTKGFLEKLGEGGFGSVYKGVLSNKVVVAVKQLEGIGQGEKQFRMEVATISSTHHLNLVRLVGFCAEGKHRRFSLWAYEEFEKGNVGAVVDRRLVEIEIDFVQATRVLQVSFWCIQEHPSFRPTMGKVVQMREGIADVQKPPPPLFLSDGSGQSSVVISSVSSSQMVAVSSLASS</sequence>
<dbReference type="SUPFAM" id="SSF51110">
    <property type="entry name" value="alpha-D-mannose-specific plant lectins"/>
    <property type="match status" value="1"/>
</dbReference>